<evidence type="ECO:0000313" key="12">
    <source>
        <dbReference type="Proteomes" id="UP001153636"/>
    </source>
</evidence>
<dbReference type="GO" id="GO:0005886">
    <property type="term" value="C:plasma membrane"/>
    <property type="evidence" value="ECO:0007669"/>
    <property type="project" value="UniProtKB-SubCell"/>
</dbReference>
<keyword evidence="7 10" id="KW-0472">Membrane</keyword>
<keyword evidence="6 10" id="KW-1133">Transmembrane helix</keyword>
<keyword evidence="2" id="KW-1003">Cell membrane</keyword>
<dbReference type="InterPro" id="IPR004117">
    <property type="entry name" value="7tm6_olfct_rcpt"/>
</dbReference>
<gene>
    <name evidence="11" type="ORF">PSYICH_LOCUS13545</name>
</gene>
<keyword evidence="4 10" id="KW-0812">Transmembrane</keyword>
<protein>
    <submittedName>
        <fullName evidence="11">Uncharacterized protein</fullName>
    </submittedName>
</protein>
<evidence type="ECO:0000256" key="2">
    <source>
        <dbReference type="ARBA" id="ARBA00022475"/>
    </source>
</evidence>
<dbReference type="PANTHER" id="PTHR21137:SF35">
    <property type="entry name" value="ODORANT RECEPTOR 19A-RELATED"/>
    <property type="match status" value="1"/>
</dbReference>
<evidence type="ECO:0000256" key="7">
    <source>
        <dbReference type="ARBA" id="ARBA00023136"/>
    </source>
</evidence>
<keyword evidence="5" id="KW-0552">Olfaction</keyword>
<evidence type="ECO:0000256" key="10">
    <source>
        <dbReference type="SAM" id="Phobius"/>
    </source>
</evidence>
<keyword evidence="8" id="KW-0675">Receptor</keyword>
<reference evidence="11" key="1">
    <citation type="submission" date="2022-01" db="EMBL/GenBank/DDBJ databases">
        <authorList>
            <person name="King R."/>
        </authorList>
    </citation>
    <scope>NUCLEOTIDE SEQUENCE</scope>
</reference>
<feature type="non-terminal residue" evidence="11">
    <location>
        <position position="1"/>
    </location>
</feature>
<accession>A0A9P0DAN9</accession>
<keyword evidence="12" id="KW-1185">Reference proteome</keyword>
<keyword evidence="3" id="KW-0716">Sensory transduction</keyword>
<evidence type="ECO:0000256" key="8">
    <source>
        <dbReference type="ARBA" id="ARBA00023170"/>
    </source>
</evidence>
<feature type="transmembrane region" description="Helical" evidence="10">
    <location>
        <begin position="216"/>
        <end position="233"/>
    </location>
</feature>
<sequence length="323" mass="37842">GLTCTYFQDKFNDQFVNNNVIGQYGIPIRKASKKLQLEIKKQVNSEETAARLAHIFTSLGILTFIPFIGDEYDIYISTQLMTDYTDGFVRQLLYWFDIYILNIFGYYALEFPLALMKMNKVVYYQYMILNEMIENLKDEFNFELNYKNIIDCVKSHINLIILSKDLLISNPKRGALLPILFVETVFLQISSIYFILAVSDNYFYVSGLEISPRSNFRFVVTLMFTFYITGKFFQSGQEIKDATEKICQTIYNTDWYKWDNRSKKALLMMLRQSTKPVSFSLFKVIDLDYKLLPTVSILLSVSSSDIWSSRIISDTKPEHWTEK</sequence>
<dbReference type="EMBL" id="OV651819">
    <property type="protein sequence ID" value="CAH1112932.1"/>
    <property type="molecule type" value="Genomic_DNA"/>
</dbReference>
<name>A0A9P0DAN9_9CUCU</name>
<dbReference type="Pfam" id="PF02949">
    <property type="entry name" value="7tm_6"/>
    <property type="match status" value="1"/>
</dbReference>
<organism evidence="11 12">
    <name type="scientific">Psylliodes chrysocephalus</name>
    <dbReference type="NCBI Taxonomy" id="3402493"/>
    <lineage>
        <taxon>Eukaryota</taxon>
        <taxon>Metazoa</taxon>
        <taxon>Ecdysozoa</taxon>
        <taxon>Arthropoda</taxon>
        <taxon>Hexapoda</taxon>
        <taxon>Insecta</taxon>
        <taxon>Pterygota</taxon>
        <taxon>Neoptera</taxon>
        <taxon>Endopterygota</taxon>
        <taxon>Coleoptera</taxon>
        <taxon>Polyphaga</taxon>
        <taxon>Cucujiformia</taxon>
        <taxon>Chrysomeloidea</taxon>
        <taxon>Chrysomelidae</taxon>
        <taxon>Galerucinae</taxon>
        <taxon>Alticini</taxon>
        <taxon>Psylliodes</taxon>
    </lineage>
</organism>
<dbReference type="Proteomes" id="UP001153636">
    <property type="component" value="Chromosome 7"/>
</dbReference>
<evidence type="ECO:0000256" key="1">
    <source>
        <dbReference type="ARBA" id="ARBA00004651"/>
    </source>
</evidence>
<evidence type="ECO:0000256" key="5">
    <source>
        <dbReference type="ARBA" id="ARBA00022725"/>
    </source>
</evidence>
<evidence type="ECO:0000256" key="9">
    <source>
        <dbReference type="ARBA" id="ARBA00023224"/>
    </source>
</evidence>
<evidence type="ECO:0000256" key="6">
    <source>
        <dbReference type="ARBA" id="ARBA00022989"/>
    </source>
</evidence>
<dbReference type="GO" id="GO:0005549">
    <property type="term" value="F:odorant binding"/>
    <property type="evidence" value="ECO:0007669"/>
    <property type="project" value="InterPro"/>
</dbReference>
<evidence type="ECO:0000256" key="4">
    <source>
        <dbReference type="ARBA" id="ARBA00022692"/>
    </source>
</evidence>
<proteinExistence type="predicted"/>
<feature type="transmembrane region" description="Helical" evidence="10">
    <location>
        <begin position="174"/>
        <end position="196"/>
    </location>
</feature>
<feature type="transmembrane region" description="Helical" evidence="10">
    <location>
        <begin position="88"/>
        <end position="109"/>
    </location>
</feature>
<feature type="transmembrane region" description="Helical" evidence="10">
    <location>
        <begin position="49"/>
        <end position="68"/>
    </location>
</feature>
<keyword evidence="9" id="KW-0807">Transducer</keyword>
<dbReference type="GO" id="GO:0004984">
    <property type="term" value="F:olfactory receptor activity"/>
    <property type="evidence" value="ECO:0007669"/>
    <property type="project" value="InterPro"/>
</dbReference>
<dbReference type="OrthoDB" id="7540137at2759"/>
<dbReference type="AlphaFoldDB" id="A0A9P0DAN9"/>
<comment type="subcellular location">
    <subcellularLocation>
        <location evidence="1">Cell membrane</location>
        <topology evidence="1">Multi-pass membrane protein</topology>
    </subcellularLocation>
</comment>
<dbReference type="GO" id="GO:0007165">
    <property type="term" value="P:signal transduction"/>
    <property type="evidence" value="ECO:0007669"/>
    <property type="project" value="UniProtKB-KW"/>
</dbReference>
<evidence type="ECO:0000313" key="11">
    <source>
        <dbReference type="EMBL" id="CAH1112932.1"/>
    </source>
</evidence>
<evidence type="ECO:0000256" key="3">
    <source>
        <dbReference type="ARBA" id="ARBA00022606"/>
    </source>
</evidence>
<dbReference type="PANTHER" id="PTHR21137">
    <property type="entry name" value="ODORANT RECEPTOR"/>
    <property type="match status" value="1"/>
</dbReference>